<organism evidence="1">
    <name type="scientific">marine sediment metagenome</name>
    <dbReference type="NCBI Taxonomy" id="412755"/>
    <lineage>
        <taxon>unclassified sequences</taxon>
        <taxon>metagenomes</taxon>
        <taxon>ecological metagenomes</taxon>
    </lineage>
</organism>
<evidence type="ECO:0000313" key="1">
    <source>
        <dbReference type="EMBL" id="GAF68194.1"/>
    </source>
</evidence>
<gene>
    <name evidence="1" type="ORF">S01H1_07289</name>
</gene>
<dbReference type="AlphaFoldDB" id="X0RH44"/>
<protein>
    <submittedName>
        <fullName evidence="1">Uncharacterized protein</fullName>
    </submittedName>
</protein>
<dbReference type="EMBL" id="BARS01003760">
    <property type="protein sequence ID" value="GAF68194.1"/>
    <property type="molecule type" value="Genomic_DNA"/>
</dbReference>
<comment type="caution">
    <text evidence="1">The sequence shown here is derived from an EMBL/GenBank/DDBJ whole genome shotgun (WGS) entry which is preliminary data.</text>
</comment>
<feature type="non-terminal residue" evidence="1">
    <location>
        <position position="1"/>
    </location>
</feature>
<reference evidence="1" key="1">
    <citation type="journal article" date="2014" name="Front. Microbiol.">
        <title>High frequency of phylogenetically diverse reductive dehalogenase-homologous genes in deep subseafloor sedimentary metagenomes.</title>
        <authorList>
            <person name="Kawai M."/>
            <person name="Futagami T."/>
            <person name="Toyoda A."/>
            <person name="Takaki Y."/>
            <person name="Nishi S."/>
            <person name="Hori S."/>
            <person name="Arai W."/>
            <person name="Tsubouchi T."/>
            <person name="Morono Y."/>
            <person name="Uchiyama I."/>
            <person name="Ito T."/>
            <person name="Fujiyama A."/>
            <person name="Inagaki F."/>
            <person name="Takami H."/>
        </authorList>
    </citation>
    <scope>NUCLEOTIDE SEQUENCE</scope>
    <source>
        <strain evidence="1">Expedition CK06-06</strain>
    </source>
</reference>
<proteinExistence type="predicted"/>
<sequence>AGKRIQLFCAANGCEVVSAVAADKLNTVLIGATNEGPLTAATLYTLVYDGVDNWVCTGVDADGAVEAPIVPNAL</sequence>
<name>X0RH44_9ZZZZ</name>
<accession>X0RH44</accession>